<dbReference type="PANTHER" id="PTHR44845:SF6">
    <property type="entry name" value="BETA-ALANINE-ACTIVATING ENZYME"/>
    <property type="match status" value="1"/>
</dbReference>
<dbReference type="InterPro" id="IPR006162">
    <property type="entry name" value="Ppantetheine_attach_site"/>
</dbReference>
<organism evidence="4 5">
    <name type="scientific">Chryseobacterium taeanense</name>
    <dbReference type="NCBI Taxonomy" id="311334"/>
    <lineage>
        <taxon>Bacteria</taxon>
        <taxon>Pseudomonadati</taxon>
        <taxon>Bacteroidota</taxon>
        <taxon>Flavobacteriia</taxon>
        <taxon>Flavobacteriales</taxon>
        <taxon>Weeksellaceae</taxon>
        <taxon>Chryseobacterium group</taxon>
        <taxon>Chryseobacterium</taxon>
    </lineage>
</organism>
<dbReference type="Gene3D" id="1.10.1200.10">
    <property type="entry name" value="ACP-like"/>
    <property type="match status" value="1"/>
</dbReference>
<proteinExistence type="predicted"/>
<feature type="non-terminal residue" evidence="4">
    <location>
        <position position="1"/>
    </location>
</feature>
<dbReference type="Pfam" id="PF00550">
    <property type="entry name" value="PP-binding"/>
    <property type="match status" value="1"/>
</dbReference>
<dbReference type="InterPro" id="IPR009081">
    <property type="entry name" value="PP-bd_ACP"/>
</dbReference>
<evidence type="ECO:0000313" key="5">
    <source>
        <dbReference type="Proteomes" id="UP000198869"/>
    </source>
</evidence>
<dbReference type="AlphaFoldDB" id="A0A1G8NEC1"/>
<evidence type="ECO:0000313" key="4">
    <source>
        <dbReference type="EMBL" id="SDI78502.1"/>
    </source>
</evidence>
<dbReference type="SUPFAM" id="SSF47336">
    <property type="entry name" value="ACP-like"/>
    <property type="match status" value="1"/>
</dbReference>
<dbReference type="EMBL" id="FNDW01000013">
    <property type="protein sequence ID" value="SDI78502.1"/>
    <property type="molecule type" value="Genomic_DNA"/>
</dbReference>
<dbReference type="InterPro" id="IPR036736">
    <property type="entry name" value="ACP-like_sf"/>
</dbReference>
<dbReference type="PROSITE" id="PS50075">
    <property type="entry name" value="CARRIER"/>
    <property type="match status" value="1"/>
</dbReference>
<accession>A0A1G8NEC1</accession>
<name>A0A1G8NEC1_9FLAO</name>
<evidence type="ECO:0000259" key="3">
    <source>
        <dbReference type="PROSITE" id="PS50075"/>
    </source>
</evidence>
<evidence type="ECO:0000256" key="2">
    <source>
        <dbReference type="ARBA" id="ARBA00022553"/>
    </source>
</evidence>
<keyword evidence="1" id="KW-0596">Phosphopantetheine</keyword>
<dbReference type="PROSITE" id="PS00012">
    <property type="entry name" value="PHOSPHOPANTETHEINE"/>
    <property type="match status" value="1"/>
</dbReference>
<dbReference type="STRING" id="311334.SAMN05421846_113103"/>
<protein>
    <submittedName>
        <fullName evidence="4">Phosphopantetheine attachment site</fullName>
    </submittedName>
</protein>
<evidence type="ECO:0000256" key="1">
    <source>
        <dbReference type="ARBA" id="ARBA00022450"/>
    </source>
</evidence>
<gene>
    <name evidence="4" type="ORF">SAMN05421846_113103</name>
</gene>
<feature type="domain" description="Carrier" evidence="3">
    <location>
        <begin position="1"/>
        <end position="59"/>
    </location>
</feature>
<dbReference type="RefSeq" id="WP_175443676.1">
    <property type="nucleotide sequence ID" value="NZ_FNDW01000013.1"/>
</dbReference>
<dbReference type="Proteomes" id="UP000198869">
    <property type="component" value="Unassembled WGS sequence"/>
</dbReference>
<reference evidence="5" key="1">
    <citation type="submission" date="2016-10" db="EMBL/GenBank/DDBJ databases">
        <authorList>
            <person name="Varghese N."/>
            <person name="Submissions S."/>
        </authorList>
    </citation>
    <scope>NUCLEOTIDE SEQUENCE [LARGE SCALE GENOMIC DNA]</scope>
    <source>
        <strain evidence="5">DSM 17071</strain>
    </source>
</reference>
<sequence>ISGENISAAKSFFELGGHSLKAMMLINKINKQIGVEISLKDVFHNTNIQLLAKLIESQQWLRSQEEDKNNNVKSNKIII</sequence>
<keyword evidence="5" id="KW-1185">Reference proteome</keyword>
<keyword evidence="2" id="KW-0597">Phosphoprotein</keyword>
<dbReference type="PANTHER" id="PTHR44845">
    <property type="entry name" value="CARRIER DOMAIN-CONTAINING PROTEIN"/>
    <property type="match status" value="1"/>
</dbReference>